<dbReference type="EMBL" id="VUMM01000003">
    <property type="protein sequence ID" value="MSS01044.1"/>
    <property type="molecule type" value="Genomic_DNA"/>
</dbReference>
<dbReference type="RefSeq" id="WP_154459517.1">
    <property type="nucleotide sequence ID" value="NZ_VUMM01000003.1"/>
</dbReference>
<evidence type="ECO:0000313" key="1">
    <source>
        <dbReference type="EMBL" id="MSS01044.1"/>
    </source>
</evidence>
<evidence type="ECO:0000313" key="2">
    <source>
        <dbReference type="Proteomes" id="UP000470082"/>
    </source>
</evidence>
<dbReference type="AlphaFoldDB" id="A0A7X2N229"/>
<protein>
    <submittedName>
        <fullName evidence="1">Uncharacterized protein</fullName>
    </submittedName>
</protein>
<sequence>MSGIQTYRNPRLVHIFDKLGLIENFWTGIPRTFYSYKDYEMQPEFNVSDNFFVVTLPNVNYQNDSIIDSINDLGLDILKYIKEKPGINAPTLTTLLTGKYPSITLYQVKNEIRRNLNNHIEHKGSKKTGGYHLK</sequence>
<organism evidence="1 2">
    <name type="scientific">Floccifex porci</name>
    <dbReference type="NCBI Taxonomy" id="2606629"/>
    <lineage>
        <taxon>Bacteria</taxon>
        <taxon>Bacillati</taxon>
        <taxon>Bacillota</taxon>
        <taxon>Erysipelotrichia</taxon>
        <taxon>Erysipelotrichales</taxon>
        <taxon>Erysipelotrichaceae</taxon>
        <taxon>Floccifex</taxon>
    </lineage>
</organism>
<dbReference type="Gene3D" id="3.30.565.60">
    <property type="match status" value="1"/>
</dbReference>
<reference evidence="1 2" key="1">
    <citation type="submission" date="2019-08" db="EMBL/GenBank/DDBJ databases">
        <title>In-depth cultivation of the pig gut microbiome towards novel bacterial diversity and tailored functional studies.</title>
        <authorList>
            <person name="Wylensek D."/>
            <person name="Hitch T.C.A."/>
            <person name="Clavel T."/>
        </authorList>
    </citation>
    <scope>NUCLEOTIDE SEQUENCE [LARGE SCALE GENOMIC DNA]</scope>
    <source>
        <strain evidence="1 2">LKV-178-WT-2G</strain>
    </source>
</reference>
<gene>
    <name evidence="1" type="ORF">FYJ50_02745</name>
</gene>
<dbReference type="InterPro" id="IPR038475">
    <property type="entry name" value="RecG_C_sf"/>
</dbReference>
<proteinExistence type="predicted"/>
<name>A0A7X2N229_9FIRM</name>
<keyword evidence="2" id="KW-1185">Reference proteome</keyword>
<accession>A0A7X2N229</accession>
<comment type="caution">
    <text evidence="1">The sequence shown here is derived from an EMBL/GenBank/DDBJ whole genome shotgun (WGS) entry which is preliminary data.</text>
</comment>
<dbReference type="Proteomes" id="UP000470082">
    <property type="component" value="Unassembled WGS sequence"/>
</dbReference>
<dbReference type="Pfam" id="PF13749">
    <property type="entry name" value="HATPase_c_4"/>
    <property type="match status" value="1"/>
</dbReference>